<comment type="subcellular location">
    <subcellularLocation>
        <location evidence="1">Endomembrane system</location>
    </subcellularLocation>
</comment>
<dbReference type="InterPro" id="IPR003164">
    <property type="entry name" value="Clathrin_a-adaptin_app_sub_C"/>
</dbReference>
<dbReference type="InterPro" id="IPR008152">
    <property type="entry name" value="Clathrin_a/b/g-adaptin_app_Ig"/>
</dbReference>
<dbReference type="PROSITE" id="PS51194">
    <property type="entry name" value="HELICASE_CTER"/>
    <property type="match status" value="1"/>
</dbReference>
<feature type="compositionally biased region" description="Low complexity" evidence="13">
    <location>
        <begin position="229"/>
        <end position="239"/>
    </location>
</feature>
<dbReference type="SMART" id="SM00490">
    <property type="entry name" value="HELICc"/>
    <property type="match status" value="1"/>
</dbReference>
<dbReference type="InterPro" id="IPR011989">
    <property type="entry name" value="ARM-like"/>
</dbReference>
<evidence type="ECO:0000256" key="6">
    <source>
        <dbReference type="ARBA" id="ARBA00022840"/>
    </source>
</evidence>
<gene>
    <name evidence="17" type="ORF">D9756_003765</name>
</gene>
<dbReference type="Proteomes" id="UP000559027">
    <property type="component" value="Unassembled WGS sequence"/>
</dbReference>
<dbReference type="Pfam" id="PF01602">
    <property type="entry name" value="Adaptin_N"/>
    <property type="match status" value="1"/>
</dbReference>
<sequence length="2506" mass="279977">MHTMPPDVTHHELFGLPYEPNPFSVDLSTLKQRFRQAQANKQDVAQALSARVNEAYQALLRPLARAEYILSRNNMPVSEHDQANDTAFMMEIMESRELIDDAEESSEVLNLMEENDEKLNETVHQIEKLVGQKDWVGVKAAAIRLRYLEGIAHLELNVYSNLSARAEMNFCWDMSVPNRIIVTFSVTTPPVALPLDGRERERGITTSRQVLMRRLALFLRYRQRPLMSSQWTSSSSSNSQRAPPGTKRPFSQQATALPDNPPSSKAPRVDFSQRSPKRDSNPAPPMSSQQQKQPTGGPSSLRGQGSRSRPGYGFGHKSQPGPSGGSSFSKSQKKRPQRRLPRLEGPLHNEEYISQEYKKSPFPLKPLHETTPKSSLGNFSVLAAGKTPTYSFTEGYMHLDSGPVNIWRATVNIPIEPPVIGVGDHTEKKQAERLAALSGVYQLHEMGVLDSPKKLLPQTKDQTEIALSDGTMVNYERARSFMDFYCRRFNFGRPDIEFVEAKSKGGATIWEAVLSVGDRRIGLGSASNKKAAQVVCYLDVTQYLESCDPGLWKEFVEAAKTGADLGLAPRIVCHVSDYLAEDIRDLNYDLRKTQLYRSRPANVVQSTEVGSSKPTPYRPSFKPNAAALAEKSKRLLERHQQYHAEPNLKHMRETRQSLPVFTRAQEVLSHIENNDVTICMAATGSGKTTQIPQMILDESIKRGEGATCNIFCTQPRRLAAISVADRVAKERGEKLGGSVGYQVRFEAKHPEPHGSITFCTIGIFLKKMQSALEGRDSSLDVITHVVVDEVHERDVDTDLLLVVLKRLMADRKARNKLLKIVLMSATIDPTLFQGYFPDDKGQPAKVVEVPGRSFPVQKYFMDDFIPTLVKSRYNWVFNEDSVAKYVINELGQPVATSLGVQLPISSRSSSSQTRGEDLDLPYPLIAATISSVLENSNDGHVLVFCPGWDEIKAVERQLLEPTGRLAFNFADSSRFSIHLLHSTIPLAEQQVIFEPPPPGVRRIILATNIAETSVTIPDVVYVVDTARVKELRFDPERHMSSLVSAWVGSSNLNQRAGRAGRHRPGEYYGILGQARSNALQPYQTVEMKRADLSNVAMHVKALDFPRMSVEEVLAAAIEPPDPERVASAMKTLHMVGAINMNQSLTSLGRVLLQLPVEVQVGRLVLYGSFFRCLDQALTLAAILTNRDPFVSPMHLKVEAAAKKNSWSPDEFRSDVLSALRAYNAWWALQSTGQYVTANRFCSDNFLAKPTLLLISKIKTHLLQSLYHAGVIDVSAGGNLDGSQTSLEVPPELNVNGESLPLLAALIAIASQPKYAIRTGRMFRTSKEKNTMIHPSSVNHRKRDPNEDSQHVEKQLYAYTEMRRNLAGGGSSQTYLVNTTKLDPMTYMLFGAYNLQVVDGGLECDNWLPIVGDRGSGVLDDIQRLKTTTEACMLRVFEGITMSRRHRSRRTLPILPREEESESEDEGDKNRDYSLSRQEVRELDELTRSVVNILNRYSDERIASQSRHNSRPGTPMASPMGSPMLHSMRLPSSGYSTPSTYGSAFHSRPGTPTFDHRDILLVVAWSQFGHFRLVHKPDWSHSTLSKNTKNSFLTNASCCHGHQHEGTYAGPMPISDFIADIRGARVRELEEKRINKEMANIRKKFKGSSHTVNAPERLFIVNFRREFGWISEEKLRYVAKIIFTYILGYKVDIGHMEAVNLIASPKYSEKQIGYLAVTLLMHENSDFLRLVVNSIRKDLDSNTEVDNCLALHAIANVGGSEMAEALVEDVHRLLISPTSQSFVKKKAALTLLRLYRKHPEVIPAAEWALRIISLMDDQDLAPVFKDTTGFADDLCQEDPTIRSVLHQVLQTIMNNCAEPSRNVQHNNAQHAVLFEAIGLAIHLDTNSPLVGTAAVLLARFISSKETNVRYLGLDTMAHLAARADSLDSIKRHQNTIIMSLRDKDISVRRRALDLLYSMCETDNSELIVGELLRYLKVADYALREEMVLKIAILTEKYANSYKWYVDTILQLISAAGDHVGDEVWYRVIQIITNTEDLQHYAAKVVFEHLKAPSTHESLVKVGGYVLGEYGHLIANEPGYSPMDQFQLLHSKSQFCVAATRSLLLSTYIKWVNVFPEIKPQLVNIFERYRHVLDAELQQRACEFYTLASRPDDDELLQHVCEEMPPFPPRVSALLGRLNKKHGDTEDKRVWVHGGKEANLERDLIRRKTLVESKLVSSGEGEATQPEDILGSLAGLDLSAPPNIVNGSSSNGDQAPRLTMGPNVDRWFDKLVCSMEGVLYEDVQIQIGIKSRYQGHIGQMAIYIGNKVSAPLTSLTTTVYTSKPDALSLSFAKIPPSTIAPLSQTQQLLHIECKKFFADAPILTVSFLAGSHQTVSIRLPILITKFFEHVKLDQAEFFERWKLIGGSPREAQSIFSIDLTASGQLDLVKNRQAVSGHRLNVLDGIDPNPNNLVGAGILHMSNDGKVGCLLRVEPNKDAKLCRLTVRSTSEDVANEVQKWLQKSLVAGP</sequence>
<dbReference type="InterPro" id="IPR001650">
    <property type="entry name" value="Helicase_C-like"/>
</dbReference>
<dbReference type="InterPro" id="IPR036386">
    <property type="entry name" value="HscB_C_sf"/>
</dbReference>
<evidence type="ECO:0000256" key="2">
    <source>
        <dbReference type="ARBA" id="ARBA00022448"/>
    </source>
</evidence>
<evidence type="ECO:0000259" key="15">
    <source>
        <dbReference type="PROSITE" id="PS51192"/>
    </source>
</evidence>
<dbReference type="Pfam" id="PF02296">
    <property type="entry name" value="Alpha_adaptin_C"/>
    <property type="match status" value="1"/>
</dbReference>
<dbReference type="SUPFAM" id="SSF52540">
    <property type="entry name" value="P-loop containing nucleoside triphosphate hydrolases"/>
    <property type="match status" value="1"/>
</dbReference>
<evidence type="ECO:0000256" key="9">
    <source>
        <dbReference type="ARBA" id="ARBA00023136"/>
    </source>
</evidence>
<dbReference type="Gene3D" id="2.60.40.1230">
    <property type="match status" value="1"/>
</dbReference>
<comment type="similarity">
    <text evidence="11">Belongs to the DExH box helicase family.</text>
</comment>
<evidence type="ECO:0000313" key="17">
    <source>
        <dbReference type="EMBL" id="KAF5355627.1"/>
    </source>
</evidence>
<protein>
    <submittedName>
        <fullName evidence="17">Uncharacterized protein</fullName>
    </submittedName>
</protein>
<dbReference type="PANTHER" id="PTHR22780">
    <property type="entry name" value="ADAPTIN, ALPHA/GAMMA/EPSILON"/>
    <property type="match status" value="1"/>
</dbReference>
<dbReference type="Gene3D" id="1.25.10.10">
    <property type="entry name" value="Leucine-rich Repeat Variant"/>
    <property type="match status" value="2"/>
</dbReference>
<dbReference type="GO" id="GO:0005524">
    <property type="term" value="F:ATP binding"/>
    <property type="evidence" value="ECO:0007669"/>
    <property type="project" value="UniProtKB-KW"/>
</dbReference>
<dbReference type="Pfam" id="PF07743">
    <property type="entry name" value="HSCB_C"/>
    <property type="match status" value="1"/>
</dbReference>
<feature type="domain" description="Helicase C-terminal" evidence="16">
    <location>
        <begin position="928"/>
        <end position="1103"/>
    </location>
</feature>
<feature type="domain" description="Helicase ATP-binding" evidence="15">
    <location>
        <begin position="668"/>
        <end position="845"/>
    </location>
</feature>
<feature type="region of interest" description="Disordered" evidence="13">
    <location>
        <begin position="1447"/>
        <end position="1475"/>
    </location>
</feature>
<feature type="compositionally biased region" description="Basic and acidic residues" evidence="13">
    <location>
        <begin position="341"/>
        <end position="350"/>
    </location>
</feature>
<keyword evidence="10" id="KW-0143">Chaperone</keyword>
<dbReference type="GO" id="GO:0016787">
    <property type="term" value="F:hydrolase activity"/>
    <property type="evidence" value="ECO:0007669"/>
    <property type="project" value="UniProtKB-KW"/>
</dbReference>
<dbReference type="FunFam" id="1.20.120.1080:FF:000002">
    <property type="entry name" value="Putative ATP-dependent RNA helicase DHX36"/>
    <property type="match status" value="1"/>
</dbReference>
<evidence type="ECO:0000256" key="1">
    <source>
        <dbReference type="ARBA" id="ARBA00004308"/>
    </source>
</evidence>
<feature type="region of interest" description="Disordered" evidence="13">
    <location>
        <begin position="229"/>
        <end position="350"/>
    </location>
</feature>
<keyword evidence="4" id="KW-0378">Hydrolase</keyword>
<evidence type="ECO:0000256" key="8">
    <source>
        <dbReference type="ARBA" id="ARBA00022927"/>
    </source>
</evidence>
<feature type="domain" description="DRBM" evidence="14">
    <location>
        <begin position="371"/>
        <end position="445"/>
    </location>
</feature>
<keyword evidence="3" id="KW-0547">Nucleotide-binding</keyword>
<evidence type="ECO:0000256" key="4">
    <source>
        <dbReference type="ARBA" id="ARBA00022801"/>
    </source>
</evidence>
<dbReference type="Pfam" id="PF00270">
    <property type="entry name" value="DEAD"/>
    <property type="match status" value="1"/>
</dbReference>
<dbReference type="InterPro" id="IPR012295">
    <property type="entry name" value="TBP_dom_sf"/>
</dbReference>
<dbReference type="GO" id="GO:0012505">
    <property type="term" value="C:endomembrane system"/>
    <property type="evidence" value="ECO:0007669"/>
    <property type="project" value="UniProtKB-SubCell"/>
</dbReference>
<feature type="compositionally biased region" description="Basic residues" evidence="13">
    <location>
        <begin position="331"/>
        <end position="340"/>
    </location>
</feature>
<keyword evidence="18" id="KW-1185">Reference proteome</keyword>
<dbReference type="Pfam" id="PF00271">
    <property type="entry name" value="Helicase_C"/>
    <property type="match status" value="1"/>
</dbReference>
<dbReference type="InterPro" id="IPR013041">
    <property type="entry name" value="Clathrin_app_Ig-like_sf"/>
</dbReference>
<dbReference type="InterPro" id="IPR016024">
    <property type="entry name" value="ARM-type_fold"/>
</dbReference>
<evidence type="ECO:0000256" key="10">
    <source>
        <dbReference type="ARBA" id="ARBA00023186"/>
    </source>
</evidence>
<dbReference type="InterPro" id="IPR014720">
    <property type="entry name" value="dsRBD_dom"/>
</dbReference>
<dbReference type="InterPro" id="IPR007502">
    <property type="entry name" value="Helicase-assoc_dom"/>
</dbReference>
<organism evidence="17 18">
    <name type="scientific">Leucocoprinus leucothites</name>
    <dbReference type="NCBI Taxonomy" id="201217"/>
    <lineage>
        <taxon>Eukaryota</taxon>
        <taxon>Fungi</taxon>
        <taxon>Dikarya</taxon>
        <taxon>Basidiomycota</taxon>
        <taxon>Agaricomycotina</taxon>
        <taxon>Agaricomycetes</taxon>
        <taxon>Agaricomycetidae</taxon>
        <taxon>Agaricales</taxon>
        <taxon>Agaricineae</taxon>
        <taxon>Agaricaceae</taxon>
        <taxon>Leucocoprinus</taxon>
    </lineage>
</organism>
<dbReference type="InterPro" id="IPR050840">
    <property type="entry name" value="Adaptor_Complx_Large_Subunit"/>
</dbReference>
<dbReference type="InterPro" id="IPR002553">
    <property type="entry name" value="Clathrin/coatomer_adapt-like_N"/>
</dbReference>
<dbReference type="Gene3D" id="1.20.1280.20">
    <property type="entry name" value="HscB, C-terminal domain"/>
    <property type="match status" value="1"/>
</dbReference>
<dbReference type="SUPFAM" id="SSF46565">
    <property type="entry name" value="Chaperone J-domain"/>
    <property type="match status" value="1"/>
</dbReference>
<dbReference type="PROSITE" id="PS51192">
    <property type="entry name" value="HELICASE_ATP_BIND_1"/>
    <property type="match status" value="1"/>
</dbReference>
<reference evidence="17 18" key="1">
    <citation type="journal article" date="2020" name="ISME J.">
        <title>Uncovering the hidden diversity of litter-decomposition mechanisms in mushroom-forming fungi.</title>
        <authorList>
            <person name="Floudas D."/>
            <person name="Bentzer J."/>
            <person name="Ahren D."/>
            <person name="Johansson T."/>
            <person name="Persson P."/>
            <person name="Tunlid A."/>
        </authorList>
    </citation>
    <scope>NUCLEOTIDE SEQUENCE [LARGE SCALE GENOMIC DNA]</scope>
    <source>
        <strain evidence="17 18">CBS 146.42</strain>
    </source>
</reference>
<dbReference type="PROSITE" id="PS50137">
    <property type="entry name" value="DS_RBD"/>
    <property type="match status" value="1"/>
</dbReference>
<dbReference type="FunFam" id="3.40.50.300:FF:000526">
    <property type="entry name" value="DExH-box ATP-dependent RNA helicase DExH3"/>
    <property type="match status" value="1"/>
</dbReference>
<dbReference type="Pfam" id="PF21010">
    <property type="entry name" value="HA2_C"/>
    <property type="match status" value="1"/>
</dbReference>
<evidence type="ECO:0000259" key="16">
    <source>
        <dbReference type="PROSITE" id="PS51194"/>
    </source>
</evidence>
<dbReference type="GO" id="GO:0030131">
    <property type="term" value="C:clathrin adaptor complex"/>
    <property type="evidence" value="ECO:0007669"/>
    <property type="project" value="InterPro"/>
</dbReference>
<dbReference type="Gene3D" id="3.40.50.300">
    <property type="entry name" value="P-loop containing nucleotide triphosphate hydrolases"/>
    <property type="match status" value="2"/>
</dbReference>
<dbReference type="SUPFAM" id="SSF55711">
    <property type="entry name" value="Subdomain of clathrin and coatomer appendage domain"/>
    <property type="match status" value="1"/>
</dbReference>
<dbReference type="InterPro" id="IPR009073">
    <property type="entry name" value="HscB_oligo_C"/>
</dbReference>
<evidence type="ECO:0000256" key="13">
    <source>
        <dbReference type="SAM" id="MobiDB-lite"/>
    </source>
</evidence>
<accession>A0A8H5DB34</accession>
<dbReference type="GO" id="GO:0016192">
    <property type="term" value="P:vesicle-mediated transport"/>
    <property type="evidence" value="ECO:0007669"/>
    <property type="project" value="InterPro"/>
</dbReference>
<evidence type="ECO:0000256" key="3">
    <source>
        <dbReference type="ARBA" id="ARBA00022741"/>
    </source>
</evidence>
<keyword evidence="9" id="KW-0472">Membrane</keyword>
<dbReference type="GO" id="GO:0051259">
    <property type="term" value="P:protein complex oligomerization"/>
    <property type="evidence" value="ECO:0007669"/>
    <property type="project" value="InterPro"/>
</dbReference>
<feature type="compositionally biased region" description="Polar residues" evidence="13">
    <location>
        <begin position="286"/>
        <end position="307"/>
    </location>
</feature>
<dbReference type="CDD" id="cd18791">
    <property type="entry name" value="SF2_C_RHA"/>
    <property type="match status" value="1"/>
</dbReference>
<dbReference type="SUPFAM" id="SSF49348">
    <property type="entry name" value="Clathrin adaptor appendage domain"/>
    <property type="match status" value="1"/>
</dbReference>
<dbReference type="Gene3D" id="3.30.310.10">
    <property type="entry name" value="TATA-Binding Protein"/>
    <property type="match status" value="1"/>
</dbReference>
<dbReference type="SUPFAM" id="SSF48371">
    <property type="entry name" value="ARM repeat"/>
    <property type="match status" value="1"/>
</dbReference>
<dbReference type="SMART" id="SM00809">
    <property type="entry name" value="Alpha_adaptinC2"/>
    <property type="match status" value="1"/>
</dbReference>
<evidence type="ECO:0000259" key="14">
    <source>
        <dbReference type="PROSITE" id="PS50137"/>
    </source>
</evidence>
<dbReference type="Gene3D" id="1.10.287.110">
    <property type="entry name" value="DnaJ domain"/>
    <property type="match status" value="1"/>
</dbReference>
<keyword evidence="7 12" id="KW-0694">RNA-binding</keyword>
<comment type="caution">
    <text evidence="17">The sequence shown here is derived from an EMBL/GenBank/DDBJ whole genome shotgun (WGS) entry which is preliminary data.</text>
</comment>
<evidence type="ECO:0000256" key="11">
    <source>
        <dbReference type="ARBA" id="ARBA00060772"/>
    </source>
</evidence>
<dbReference type="SUPFAM" id="SSF47144">
    <property type="entry name" value="HSC20 (HSCB), C-terminal oligomerisation domain"/>
    <property type="match status" value="1"/>
</dbReference>
<keyword evidence="2" id="KW-0813">Transport</keyword>
<dbReference type="GO" id="GO:0004386">
    <property type="term" value="F:helicase activity"/>
    <property type="evidence" value="ECO:0007669"/>
    <property type="project" value="UniProtKB-KW"/>
</dbReference>
<dbReference type="EMBL" id="JAACJO010000007">
    <property type="protein sequence ID" value="KAF5355627.1"/>
    <property type="molecule type" value="Genomic_DNA"/>
</dbReference>
<dbReference type="Pfam" id="PF02883">
    <property type="entry name" value="Alpha_adaptinC2"/>
    <property type="match status" value="1"/>
</dbReference>
<feature type="region of interest" description="Disordered" evidence="13">
    <location>
        <begin position="1500"/>
        <end position="1522"/>
    </location>
</feature>
<dbReference type="InterPro" id="IPR011545">
    <property type="entry name" value="DEAD/DEAH_box_helicase_dom"/>
</dbReference>
<dbReference type="OrthoDB" id="28053at2759"/>
<evidence type="ECO:0000313" key="18">
    <source>
        <dbReference type="Proteomes" id="UP000559027"/>
    </source>
</evidence>
<dbReference type="InterPro" id="IPR036869">
    <property type="entry name" value="J_dom_sf"/>
</dbReference>
<keyword evidence="5" id="KW-0347">Helicase</keyword>
<keyword evidence="8" id="KW-0653">Protein transport</keyword>
<dbReference type="CDD" id="cd17917">
    <property type="entry name" value="DEXHc_RHA-like"/>
    <property type="match status" value="1"/>
</dbReference>
<proteinExistence type="inferred from homology"/>
<dbReference type="Pfam" id="PF00035">
    <property type="entry name" value="dsrm"/>
    <property type="match status" value="1"/>
</dbReference>
<dbReference type="SMART" id="SM00847">
    <property type="entry name" value="HA2"/>
    <property type="match status" value="1"/>
</dbReference>
<dbReference type="InterPro" id="IPR009028">
    <property type="entry name" value="Coatomer/calthrin_app_sub_C"/>
</dbReference>
<name>A0A8H5DB34_9AGAR</name>
<feature type="compositionally biased region" description="Low complexity" evidence="13">
    <location>
        <begin position="315"/>
        <end position="330"/>
    </location>
</feature>
<dbReference type="InterPro" id="IPR014001">
    <property type="entry name" value="Helicase_ATP-bd"/>
</dbReference>
<evidence type="ECO:0000256" key="5">
    <source>
        <dbReference type="ARBA" id="ARBA00022806"/>
    </source>
</evidence>
<dbReference type="InterPro" id="IPR027417">
    <property type="entry name" value="P-loop_NTPase"/>
</dbReference>
<dbReference type="SMART" id="SM00487">
    <property type="entry name" value="DEXDc"/>
    <property type="match status" value="1"/>
</dbReference>
<evidence type="ECO:0000256" key="12">
    <source>
        <dbReference type="PROSITE-ProRule" id="PRU00266"/>
    </source>
</evidence>
<keyword evidence="6" id="KW-0067">ATP-binding</keyword>
<evidence type="ECO:0000256" key="7">
    <source>
        <dbReference type="ARBA" id="ARBA00022884"/>
    </source>
</evidence>
<dbReference type="Gene3D" id="1.20.120.1080">
    <property type="match status" value="1"/>
</dbReference>
<dbReference type="GO" id="GO:0003723">
    <property type="term" value="F:RNA binding"/>
    <property type="evidence" value="ECO:0007669"/>
    <property type="project" value="UniProtKB-UniRule"/>
</dbReference>
<dbReference type="GO" id="GO:0006886">
    <property type="term" value="P:intracellular protein transport"/>
    <property type="evidence" value="ECO:0007669"/>
    <property type="project" value="InterPro"/>
</dbReference>